<dbReference type="InterPro" id="IPR028978">
    <property type="entry name" value="Chorismate_lyase_/UTRA_dom_sf"/>
</dbReference>
<evidence type="ECO:0000256" key="3">
    <source>
        <dbReference type="ARBA" id="ARBA00023163"/>
    </source>
</evidence>
<dbReference type="SMART" id="SM00866">
    <property type="entry name" value="UTRA"/>
    <property type="match status" value="1"/>
</dbReference>
<dbReference type="PROSITE" id="PS50949">
    <property type="entry name" value="HTH_GNTR"/>
    <property type="match status" value="1"/>
</dbReference>
<dbReference type="InterPro" id="IPR011663">
    <property type="entry name" value="UTRA"/>
</dbReference>
<dbReference type="SUPFAM" id="SSF64288">
    <property type="entry name" value="Chorismate lyase-like"/>
    <property type="match status" value="1"/>
</dbReference>
<dbReference type="PANTHER" id="PTHR44846">
    <property type="entry name" value="MANNOSYL-D-GLYCERATE TRANSPORT/METABOLISM SYSTEM REPRESSOR MNGR-RELATED"/>
    <property type="match status" value="1"/>
</dbReference>
<evidence type="ECO:0000256" key="2">
    <source>
        <dbReference type="ARBA" id="ARBA00023125"/>
    </source>
</evidence>
<protein>
    <submittedName>
        <fullName evidence="5">GntR family transcriptional regulator</fullName>
    </submittedName>
</protein>
<keyword evidence="1" id="KW-0805">Transcription regulation</keyword>
<evidence type="ECO:0000313" key="6">
    <source>
        <dbReference type="Proteomes" id="UP000641932"/>
    </source>
</evidence>
<evidence type="ECO:0000256" key="1">
    <source>
        <dbReference type="ARBA" id="ARBA00023015"/>
    </source>
</evidence>
<dbReference type="EMBL" id="BMMS01000039">
    <property type="protein sequence ID" value="GGO98626.1"/>
    <property type="molecule type" value="Genomic_DNA"/>
</dbReference>
<dbReference type="SUPFAM" id="SSF46785">
    <property type="entry name" value="Winged helix' DNA-binding domain"/>
    <property type="match status" value="1"/>
</dbReference>
<dbReference type="PANTHER" id="PTHR44846:SF17">
    <property type="entry name" value="GNTR-FAMILY TRANSCRIPTIONAL REGULATOR"/>
    <property type="match status" value="1"/>
</dbReference>
<dbReference type="InterPro" id="IPR036388">
    <property type="entry name" value="WH-like_DNA-bd_sf"/>
</dbReference>
<dbReference type="InterPro" id="IPR000524">
    <property type="entry name" value="Tscrpt_reg_HTH_GntR"/>
</dbReference>
<keyword evidence="2" id="KW-0238">DNA-binding</keyword>
<sequence length="250" mass="27388">MASEAGPRRPKYQRIADDLKAAIESGRYGPGDRLPGESALAEQYSVAVLTARQALKILRTEGLVETKRGAGARVLSFRPIRRHGIQRLARTQWGAGKSIWSADEERPVTIDVRVDALAAPEHIARMLDIEDGGSVCARSRRFVLDGRPVMLATSYLPFELVDGTAITRVDTGEGGAYARLAEIGHGPAHFREEVRCRLPTAEEAEGLEMPLERPVIKLCRTAFDADGRAVEVNEMTLDSAAYVLEYAFDA</sequence>
<dbReference type="GO" id="GO:0045892">
    <property type="term" value="P:negative regulation of DNA-templated transcription"/>
    <property type="evidence" value="ECO:0007669"/>
    <property type="project" value="TreeGrafter"/>
</dbReference>
<keyword evidence="3" id="KW-0804">Transcription</keyword>
<name>A0A917ZZA3_9ACTN</name>
<reference evidence="5" key="2">
    <citation type="submission" date="2020-09" db="EMBL/GenBank/DDBJ databases">
        <authorList>
            <person name="Sun Q."/>
            <person name="Zhou Y."/>
        </authorList>
    </citation>
    <scope>NUCLEOTIDE SEQUENCE</scope>
    <source>
        <strain evidence="5">CGMCC 4.7201</strain>
    </source>
</reference>
<organism evidence="5 6">
    <name type="scientific">Wenjunlia tyrosinilytica</name>
    <dbReference type="NCBI Taxonomy" id="1544741"/>
    <lineage>
        <taxon>Bacteria</taxon>
        <taxon>Bacillati</taxon>
        <taxon>Actinomycetota</taxon>
        <taxon>Actinomycetes</taxon>
        <taxon>Kitasatosporales</taxon>
        <taxon>Streptomycetaceae</taxon>
        <taxon>Wenjunlia</taxon>
    </lineage>
</organism>
<gene>
    <name evidence="5" type="ORF">GCM10012280_63200</name>
</gene>
<evidence type="ECO:0000313" key="5">
    <source>
        <dbReference type="EMBL" id="GGO98626.1"/>
    </source>
</evidence>
<dbReference type="Pfam" id="PF00392">
    <property type="entry name" value="GntR"/>
    <property type="match status" value="1"/>
</dbReference>
<dbReference type="InterPro" id="IPR036390">
    <property type="entry name" value="WH_DNA-bd_sf"/>
</dbReference>
<dbReference type="GO" id="GO:0003677">
    <property type="term" value="F:DNA binding"/>
    <property type="evidence" value="ECO:0007669"/>
    <property type="project" value="UniProtKB-KW"/>
</dbReference>
<dbReference type="AlphaFoldDB" id="A0A917ZZA3"/>
<accession>A0A917ZZA3</accession>
<reference evidence="5" key="1">
    <citation type="journal article" date="2014" name="Int. J. Syst. Evol. Microbiol.">
        <title>Complete genome sequence of Corynebacterium casei LMG S-19264T (=DSM 44701T), isolated from a smear-ripened cheese.</title>
        <authorList>
            <consortium name="US DOE Joint Genome Institute (JGI-PGF)"/>
            <person name="Walter F."/>
            <person name="Albersmeier A."/>
            <person name="Kalinowski J."/>
            <person name="Ruckert C."/>
        </authorList>
    </citation>
    <scope>NUCLEOTIDE SEQUENCE</scope>
    <source>
        <strain evidence="5">CGMCC 4.7201</strain>
    </source>
</reference>
<dbReference type="Proteomes" id="UP000641932">
    <property type="component" value="Unassembled WGS sequence"/>
</dbReference>
<keyword evidence="6" id="KW-1185">Reference proteome</keyword>
<dbReference type="GO" id="GO:0003700">
    <property type="term" value="F:DNA-binding transcription factor activity"/>
    <property type="evidence" value="ECO:0007669"/>
    <property type="project" value="InterPro"/>
</dbReference>
<dbReference type="Gene3D" id="3.40.1410.10">
    <property type="entry name" value="Chorismate lyase-like"/>
    <property type="match status" value="1"/>
</dbReference>
<dbReference type="Gene3D" id="1.10.10.10">
    <property type="entry name" value="Winged helix-like DNA-binding domain superfamily/Winged helix DNA-binding domain"/>
    <property type="match status" value="1"/>
</dbReference>
<proteinExistence type="predicted"/>
<comment type="caution">
    <text evidence="5">The sequence shown here is derived from an EMBL/GenBank/DDBJ whole genome shotgun (WGS) entry which is preliminary data.</text>
</comment>
<dbReference type="SMART" id="SM00345">
    <property type="entry name" value="HTH_GNTR"/>
    <property type="match status" value="1"/>
</dbReference>
<dbReference type="CDD" id="cd07377">
    <property type="entry name" value="WHTH_GntR"/>
    <property type="match status" value="1"/>
</dbReference>
<dbReference type="Pfam" id="PF07702">
    <property type="entry name" value="UTRA"/>
    <property type="match status" value="1"/>
</dbReference>
<feature type="domain" description="HTH gntR-type" evidence="4">
    <location>
        <begin position="9"/>
        <end position="77"/>
    </location>
</feature>
<evidence type="ECO:0000259" key="4">
    <source>
        <dbReference type="PROSITE" id="PS50949"/>
    </source>
</evidence>
<dbReference type="RefSeq" id="WP_189135265.1">
    <property type="nucleotide sequence ID" value="NZ_BMMS01000039.1"/>
</dbReference>
<dbReference type="InterPro" id="IPR050679">
    <property type="entry name" value="Bact_HTH_transcr_reg"/>
</dbReference>